<dbReference type="PANTHER" id="PTHR34115">
    <property type="entry name" value="PROTEIN, PUTATIVE-RELATED"/>
    <property type="match status" value="1"/>
</dbReference>
<dbReference type="Proteomes" id="UP001187192">
    <property type="component" value="Unassembled WGS sequence"/>
</dbReference>
<keyword evidence="3" id="KW-1185">Reference proteome</keyword>
<comment type="caution">
    <text evidence="2">The sequence shown here is derived from an EMBL/GenBank/DDBJ whole genome shotgun (WGS) entry which is preliminary data.</text>
</comment>
<dbReference type="AlphaFoldDB" id="A0AA88AGP5"/>
<gene>
    <name evidence="2" type="ORF">TIFTF001_019598</name>
</gene>
<feature type="transmembrane region" description="Helical" evidence="1">
    <location>
        <begin position="47"/>
        <end position="67"/>
    </location>
</feature>
<keyword evidence="1" id="KW-1133">Transmembrane helix</keyword>
<sequence>MLTFFQHLAPGIVDGVAGLNSRVMVSFLPGQSRDAQSIGPLGSSIELLHTAFGSALTLLLTLVGFKYQGSATTLFREHSLLISLFIVDVLVYVVAVVNEVIRATSNTSTTSSCRDSNTGPILYYWGQEVFAVYPLFTRGIRDEQDQDVGNNLFNSALSEGSWFLRIYNGVVSFSSIGRSMEHQAGGDVQISLVCLLARPLRENRRIMSLFIMTVNLYAMALVKMILATSNDNHQSSNSYPAVFLIARTFAFELLLFILLTPFGCFLPNILALVFLAVHYGCHQAGADRTTTELVPKSEPFLTCLLRLQQPPDQVQIVMMSRYKQS</sequence>
<reference evidence="2" key="1">
    <citation type="submission" date="2023-07" db="EMBL/GenBank/DDBJ databases">
        <title>draft genome sequence of fig (Ficus carica).</title>
        <authorList>
            <person name="Takahashi T."/>
            <person name="Nishimura K."/>
        </authorList>
    </citation>
    <scope>NUCLEOTIDE SEQUENCE</scope>
</reference>
<keyword evidence="1" id="KW-0472">Membrane</keyword>
<feature type="transmembrane region" description="Helical" evidence="1">
    <location>
        <begin position="79"/>
        <end position="97"/>
    </location>
</feature>
<evidence type="ECO:0000256" key="1">
    <source>
        <dbReference type="SAM" id="Phobius"/>
    </source>
</evidence>
<organism evidence="2 3">
    <name type="scientific">Ficus carica</name>
    <name type="common">Common fig</name>
    <dbReference type="NCBI Taxonomy" id="3494"/>
    <lineage>
        <taxon>Eukaryota</taxon>
        <taxon>Viridiplantae</taxon>
        <taxon>Streptophyta</taxon>
        <taxon>Embryophyta</taxon>
        <taxon>Tracheophyta</taxon>
        <taxon>Spermatophyta</taxon>
        <taxon>Magnoliopsida</taxon>
        <taxon>eudicotyledons</taxon>
        <taxon>Gunneridae</taxon>
        <taxon>Pentapetalae</taxon>
        <taxon>rosids</taxon>
        <taxon>fabids</taxon>
        <taxon>Rosales</taxon>
        <taxon>Moraceae</taxon>
        <taxon>Ficeae</taxon>
        <taxon>Ficus</taxon>
    </lineage>
</organism>
<dbReference type="PANTHER" id="PTHR34115:SF17">
    <property type="entry name" value="PROTEIN, PUTATIVE-RELATED"/>
    <property type="match status" value="1"/>
</dbReference>
<dbReference type="InterPro" id="IPR053258">
    <property type="entry name" value="Ca-permeable_cation_channel"/>
</dbReference>
<name>A0AA88AGP5_FICCA</name>
<keyword evidence="1" id="KW-0812">Transmembrane</keyword>
<evidence type="ECO:0008006" key="4">
    <source>
        <dbReference type="Google" id="ProtNLM"/>
    </source>
</evidence>
<feature type="transmembrane region" description="Helical" evidence="1">
    <location>
        <begin position="206"/>
        <end position="226"/>
    </location>
</feature>
<evidence type="ECO:0000313" key="2">
    <source>
        <dbReference type="EMBL" id="GMN50437.1"/>
    </source>
</evidence>
<accession>A0AA88AGP5</accession>
<protein>
    <recommendedName>
        <fullName evidence="4">Transmembrane protein</fullName>
    </recommendedName>
</protein>
<evidence type="ECO:0000313" key="3">
    <source>
        <dbReference type="Proteomes" id="UP001187192"/>
    </source>
</evidence>
<proteinExistence type="predicted"/>
<dbReference type="EMBL" id="BTGU01000034">
    <property type="protein sequence ID" value="GMN50437.1"/>
    <property type="molecule type" value="Genomic_DNA"/>
</dbReference>